<gene>
    <name evidence="3" type="ORF">B0F90DRAFT_1772964</name>
</gene>
<accession>A0AAD4QJH2</accession>
<evidence type="ECO:0000313" key="3">
    <source>
        <dbReference type="EMBL" id="KAI0292057.1"/>
    </source>
</evidence>
<evidence type="ECO:0000313" key="4">
    <source>
        <dbReference type="Proteomes" id="UP001203297"/>
    </source>
</evidence>
<dbReference type="EMBL" id="WTXG01000134">
    <property type="protein sequence ID" value="KAI0292057.1"/>
    <property type="molecule type" value="Genomic_DNA"/>
</dbReference>
<reference evidence="3" key="1">
    <citation type="journal article" date="2022" name="New Phytol.">
        <title>Evolutionary transition to the ectomycorrhizal habit in the genomes of a hyperdiverse lineage of mushroom-forming fungi.</title>
        <authorList>
            <person name="Looney B."/>
            <person name="Miyauchi S."/>
            <person name="Morin E."/>
            <person name="Drula E."/>
            <person name="Courty P.E."/>
            <person name="Kohler A."/>
            <person name="Kuo A."/>
            <person name="LaButti K."/>
            <person name="Pangilinan J."/>
            <person name="Lipzen A."/>
            <person name="Riley R."/>
            <person name="Andreopoulos W."/>
            <person name="He G."/>
            <person name="Johnson J."/>
            <person name="Nolan M."/>
            <person name="Tritt A."/>
            <person name="Barry K.W."/>
            <person name="Grigoriev I.V."/>
            <person name="Nagy L.G."/>
            <person name="Hibbett D."/>
            <person name="Henrissat B."/>
            <person name="Matheny P.B."/>
            <person name="Labbe J."/>
            <person name="Martin F.M."/>
        </authorList>
    </citation>
    <scope>NUCLEOTIDE SEQUENCE</scope>
    <source>
        <strain evidence="3">BPL690</strain>
    </source>
</reference>
<evidence type="ECO:0000256" key="2">
    <source>
        <dbReference type="SAM" id="SignalP"/>
    </source>
</evidence>
<keyword evidence="2" id="KW-0732">Signal</keyword>
<feature type="chain" id="PRO_5042295452" description="Secreted protein" evidence="2">
    <location>
        <begin position="20"/>
        <end position="73"/>
    </location>
</feature>
<dbReference type="AlphaFoldDB" id="A0AAD4QJH2"/>
<keyword evidence="4" id="KW-1185">Reference proteome</keyword>
<protein>
    <recommendedName>
        <fullName evidence="5">Secreted protein</fullName>
    </recommendedName>
</protein>
<proteinExistence type="predicted"/>
<feature type="compositionally biased region" description="Basic residues" evidence="1">
    <location>
        <begin position="63"/>
        <end position="73"/>
    </location>
</feature>
<dbReference type="Proteomes" id="UP001203297">
    <property type="component" value="Unassembled WGS sequence"/>
</dbReference>
<feature type="signal peptide" evidence="2">
    <location>
        <begin position="1"/>
        <end position="19"/>
    </location>
</feature>
<organism evidence="3 4">
    <name type="scientific">Multifurca ochricompacta</name>
    <dbReference type="NCBI Taxonomy" id="376703"/>
    <lineage>
        <taxon>Eukaryota</taxon>
        <taxon>Fungi</taxon>
        <taxon>Dikarya</taxon>
        <taxon>Basidiomycota</taxon>
        <taxon>Agaricomycotina</taxon>
        <taxon>Agaricomycetes</taxon>
        <taxon>Russulales</taxon>
        <taxon>Russulaceae</taxon>
        <taxon>Multifurca</taxon>
    </lineage>
</organism>
<evidence type="ECO:0008006" key="5">
    <source>
        <dbReference type="Google" id="ProtNLM"/>
    </source>
</evidence>
<evidence type="ECO:0000256" key="1">
    <source>
        <dbReference type="SAM" id="MobiDB-lite"/>
    </source>
</evidence>
<name>A0AAD4QJH2_9AGAM</name>
<sequence length="73" mass="7958">MQSVCLSQLGLCCVKFVQATVLQDMECVQGQGQDCQRQVNSGAKVNYKSCGQDSRGPLGTRGAHARRGARQWQ</sequence>
<feature type="region of interest" description="Disordered" evidence="1">
    <location>
        <begin position="49"/>
        <end position="73"/>
    </location>
</feature>
<comment type="caution">
    <text evidence="3">The sequence shown here is derived from an EMBL/GenBank/DDBJ whole genome shotgun (WGS) entry which is preliminary data.</text>
</comment>